<dbReference type="Gene3D" id="3.90.1750.10">
    <property type="entry name" value="Hect, E3 ligase catalytic domains"/>
    <property type="match status" value="1"/>
</dbReference>
<dbReference type="Pfam" id="PF06025">
    <property type="entry name" value="DUF913"/>
    <property type="match status" value="1"/>
</dbReference>
<comment type="pathway">
    <text evidence="3">Protein modification; protein ubiquitination.</text>
</comment>
<evidence type="ECO:0000256" key="12">
    <source>
        <dbReference type="SAM" id="MobiDB-lite"/>
    </source>
</evidence>
<dbReference type="FunFam" id="3.90.1750.10:FF:000003">
    <property type="entry name" value="E3 ubiquitin-protein ligase UPL1"/>
    <property type="match status" value="1"/>
</dbReference>
<dbReference type="InterPro" id="IPR035983">
    <property type="entry name" value="Hect_E3_ubiquitin_ligase"/>
</dbReference>
<proteinExistence type="inferred from homology"/>
<dbReference type="FunFam" id="3.30.2160.10:FF:000001">
    <property type="entry name" value="E3 ubiquitin-protein ligase NEDD4-like"/>
    <property type="match status" value="1"/>
</dbReference>
<keyword evidence="5" id="KW-0813">Transport</keyword>
<feature type="domain" description="UBA" evidence="14">
    <location>
        <begin position="1764"/>
        <end position="1804"/>
    </location>
</feature>
<evidence type="ECO:0000256" key="5">
    <source>
        <dbReference type="ARBA" id="ARBA00022448"/>
    </source>
</evidence>
<keyword evidence="13" id="KW-1133">Transmembrane helix</keyword>
<evidence type="ECO:0000256" key="13">
    <source>
        <dbReference type="SAM" id="Phobius"/>
    </source>
</evidence>
<evidence type="ECO:0000256" key="2">
    <source>
        <dbReference type="ARBA" id="ARBA00004123"/>
    </source>
</evidence>
<comment type="caution">
    <text evidence="16">The sequence shown here is derived from an EMBL/GenBank/DDBJ whole genome shotgun (WGS) entry which is preliminary data.</text>
</comment>
<dbReference type="InterPro" id="IPR010314">
    <property type="entry name" value="E3_Ub_ligase_DUF913"/>
</dbReference>
<dbReference type="Gene3D" id="1.10.8.10">
    <property type="entry name" value="DNA helicase RuvA subunit, C-terminal domain"/>
    <property type="match status" value="1"/>
</dbReference>
<dbReference type="PANTHER" id="PTHR11254">
    <property type="entry name" value="HECT DOMAIN UBIQUITIN-PROTEIN LIGASE"/>
    <property type="match status" value="1"/>
</dbReference>
<dbReference type="PROSITE" id="PS50237">
    <property type="entry name" value="HECT"/>
    <property type="match status" value="1"/>
</dbReference>
<name>A0AAD5U892_9FUNG</name>
<keyword evidence="13" id="KW-0812">Transmembrane</keyword>
<dbReference type="GO" id="GO:0000209">
    <property type="term" value="P:protein polyubiquitination"/>
    <property type="evidence" value="ECO:0007669"/>
    <property type="project" value="TreeGrafter"/>
</dbReference>
<comment type="catalytic activity">
    <reaction evidence="1">
        <text>S-ubiquitinyl-[E2 ubiquitin-conjugating enzyme]-L-cysteine + [acceptor protein]-L-lysine = [E2 ubiquitin-conjugating enzyme]-L-cysteine + N(6)-ubiquitinyl-[acceptor protein]-L-lysine.</text>
        <dbReference type="EC" id="2.3.2.26"/>
    </reaction>
</comment>
<feature type="region of interest" description="Disordered" evidence="12">
    <location>
        <begin position="670"/>
        <end position="703"/>
    </location>
</feature>
<keyword evidence="8" id="KW-0509">mRNA transport</keyword>
<dbReference type="Pfam" id="PF14377">
    <property type="entry name" value="UBM"/>
    <property type="match status" value="2"/>
</dbReference>
<dbReference type="GO" id="GO:0061630">
    <property type="term" value="F:ubiquitin protein ligase activity"/>
    <property type="evidence" value="ECO:0007669"/>
    <property type="project" value="UniProtKB-EC"/>
</dbReference>
<comment type="subcellular location">
    <subcellularLocation>
        <location evidence="2">Nucleus</location>
    </subcellularLocation>
</comment>
<dbReference type="SUPFAM" id="SSF46934">
    <property type="entry name" value="UBA-like"/>
    <property type="match status" value="1"/>
</dbReference>
<gene>
    <name evidence="16" type="ORF">HK099_000081</name>
</gene>
<protein>
    <recommendedName>
        <fullName evidence="4">HECT-type E3 ubiquitin transferase</fullName>
        <ecNumber evidence="4">2.3.2.26</ecNumber>
    </recommendedName>
</protein>
<dbReference type="GO" id="GO:0005634">
    <property type="term" value="C:nucleus"/>
    <property type="evidence" value="ECO:0007669"/>
    <property type="project" value="UniProtKB-SubCell"/>
</dbReference>
<dbReference type="EMBL" id="JADGJW010000100">
    <property type="protein sequence ID" value="KAJ3224220.1"/>
    <property type="molecule type" value="Genomic_DNA"/>
</dbReference>
<dbReference type="Proteomes" id="UP001211065">
    <property type="component" value="Unassembled WGS sequence"/>
</dbReference>
<dbReference type="FunFam" id="3.30.2410.10:FF:000004">
    <property type="entry name" value="E3 ubiquitin-protein ligase HUWE1, variant"/>
    <property type="match status" value="1"/>
</dbReference>
<keyword evidence="7 11" id="KW-0833">Ubl conjugation pathway</keyword>
<feature type="domain" description="HECT" evidence="15">
    <location>
        <begin position="3832"/>
        <end position="4168"/>
    </location>
</feature>
<dbReference type="InterPro" id="IPR015940">
    <property type="entry name" value="UBA"/>
</dbReference>
<evidence type="ECO:0000256" key="4">
    <source>
        <dbReference type="ARBA" id="ARBA00012485"/>
    </source>
</evidence>
<dbReference type="Pfam" id="PF00632">
    <property type="entry name" value="HECT"/>
    <property type="match status" value="1"/>
</dbReference>
<evidence type="ECO:0000313" key="16">
    <source>
        <dbReference type="EMBL" id="KAJ3224220.1"/>
    </source>
</evidence>
<feature type="compositionally biased region" description="Acidic residues" evidence="12">
    <location>
        <begin position="2580"/>
        <end position="2625"/>
    </location>
</feature>
<dbReference type="Pfam" id="PF00627">
    <property type="entry name" value="UBA"/>
    <property type="match status" value="1"/>
</dbReference>
<dbReference type="GO" id="GO:0006511">
    <property type="term" value="P:ubiquitin-dependent protein catabolic process"/>
    <property type="evidence" value="ECO:0007669"/>
    <property type="project" value="TreeGrafter"/>
</dbReference>
<evidence type="ECO:0000256" key="10">
    <source>
        <dbReference type="ARBA" id="ARBA00034494"/>
    </source>
</evidence>
<feature type="region of interest" description="Disordered" evidence="12">
    <location>
        <begin position="1824"/>
        <end position="1909"/>
    </location>
</feature>
<dbReference type="CDD" id="cd14291">
    <property type="entry name" value="UBA1_NUB1_like"/>
    <property type="match status" value="1"/>
</dbReference>
<organism evidence="16 17">
    <name type="scientific">Clydaea vesicula</name>
    <dbReference type="NCBI Taxonomy" id="447962"/>
    <lineage>
        <taxon>Eukaryota</taxon>
        <taxon>Fungi</taxon>
        <taxon>Fungi incertae sedis</taxon>
        <taxon>Chytridiomycota</taxon>
        <taxon>Chytridiomycota incertae sedis</taxon>
        <taxon>Chytridiomycetes</taxon>
        <taxon>Lobulomycetales</taxon>
        <taxon>Lobulomycetaceae</taxon>
        <taxon>Clydaea</taxon>
    </lineage>
</organism>
<dbReference type="PROSITE" id="PS50030">
    <property type="entry name" value="UBA"/>
    <property type="match status" value="1"/>
</dbReference>
<evidence type="ECO:0000259" key="14">
    <source>
        <dbReference type="PROSITE" id="PS50030"/>
    </source>
</evidence>
<dbReference type="PANTHER" id="PTHR11254:SF67">
    <property type="entry name" value="E3 UBIQUITIN-PROTEIN LIGASE HUWE1"/>
    <property type="match status" value="1"/>
</dbReference>
<feature type="compositionally biased region" description="Polar residues" evidence="12">
    <location>
        <begin position="3485"/>
        <end position="3495"/>
    </location>
</feature>
<accession>A0AAD5U892</accession>
<evidence type="ECO:0000313" key="17">
    <source>
        <dbReference type="Proteomes" id="UP001211065"/>
    </source>
</evidence>
<evidence type="ECO:0000256" key="1">
    <source>
        <dbReference type="ARBA" id="ARBA00000885"/>
    </source>
</evidence>
<evidence type="ECO:0000256" key="3">
    <source>
        <dbReference type="ARBA" id="ARBA00004906"/>
    </source>
</evidence>
<dbReference type="SMART" id="SM00119">
    <property type="entry name" value="HECTc"/>
    <property type="match status" value="1"/>
</dbReference>
<feature type="region of interest" description="Disordered" evidence="12">
    <location>
        <begin position="1480"/>
        <end position="1499"/>
    </location>
</feature>
<feature type="compositionally biased region" description="Low complexity" evidence="12">
    <location>
        <begin position="678"/>
        <end position="690"/>
    </location>
</feature>
<dbReference type="InterPro" id="IPR025527">
    <property type="entry name" value="HUWE1/Rev1_UBM"/>
</dbReference>
<feature type="compositionally biased region" description="Acidic residues" evidence="12">
    <location>
        <begin position="2691"/>
        <end position="2726"/>
    </location>
</feature>
<reference evidence="16" key="1">
    <citation type="submission" date="2020-05" db="EMBL/GenBank/DDBJ databases">
        <title>Phylogenomic resolution of chytrid fungi.</title>
        <authorList>
            <person name="Stajich J.E."/>
            <person name="Amses K."/>
            <person name="Simmons R."/>
            <person name="Seto K."/>
            <person name="Myers J."/>
            <person name="Bonds A."/>
            <person name="Quandt C.A."/>
            <person name="Barry K."/>
            <person name="Liu P."/>
            <person name="Grigoriev I."/>
            <person name="Longcore J.E."/>
            <person name="James T.Y."/>
        </authorList>
    </citation>
    <scope>NUCLEOTIDE SEQUENCE</scope>
    <source>
        <strain evidence="16">JEL0476</strain>
    </source>
</reference>
<dbReference type="CDD" id="cd00078">
    <property type="entry name" value="HECTc"/>
    <property type="match status" value="1"/>
</dbReference>
<feature type="active site" description="Glycyl thioester intermediate" evidence="11">
    <location>
        <position position="4135"/>
    </location>
</feature>
<evidence type="ECO:0000256" key="6">
    <source>
        <dbReference type="ARBA" id="ARBA00022679"/>
    </source>
</evidence>
<dbReference type="InterPro" id="IPR009060">
    <property type="entry name" value="UBA-like_sf"/>
</dbReference>
<sequence length="4168" mass="469199">MKKKRSILPHSVESIEKKYQLNNNKELPPIRISKFPQENLKESAKLTEECRINPKASFVEAKRVQAIIADREKFEAEVKKMLMSQAAFKCDINFELLRPLTRDPHFVAMIKEFEKETNTAQGLALVPRPEIPRSSPIPPSKTKLKNNATEVSHYTQVNSDHSNPDWGLAMNQIYQYIEKSKFKPLKPRTPQNRFKDVEIGRPLCIKEEKTEEFNHSFRELVSLGHQLAEKEYESLTDKMFFGQVSLVRNLCAGKKTSNIPLVATAAAYPPNNEEKFLVNLKATGRKAKSLKAQNLMEHSKTKNDFSTVTSNEVATFLESPVIKWRSDFEKVFKNQDKNLKKLLREREDMRLEACKKNKTVLPVIEMIQKDLERNLTRGKHYEPSWSGLLPHIWVKETRSIIKAAQRRRNAQANVTQINLPIFSRKDNRFDNFLAETPAGNQLKQTPKRVFTPFNFDKEMEKEIFINMGRTMTGKVIEERKAADIKELVFKLTSCSDETIIEVEADLRGEWHYQKSDFYHFVPVLNRFDTILEVAAKEMKDYKSSKNYQNKSLLLAVLKLTKLFWENCTSRNLYSSFEHLADLLYSWDLDILDVTIRLLFRPAQRVNIQRSVRSGLQAVSDRVAVLAVHWEMTDQLFDFTVKEKSHVALGYQFYKKAATNFDEKPCNSIESDMSTPNISQSTPVRTSTTTTFGQPTPQRAPNNNDNQFLTPQQIPFKSASQEGLVSIYIPNPHLQIQSEHSTKRMSPLKKVKPGDGKKFYQSEKEMLIDTISEYDVPEEHVFPILHRLRVAVALGSGDLELKRKLSSIRLLSIAVWVNMMTDEASNSKLFLYEPDLIQKCADLLVAERNIPYDLQTSAIYVLDSIFHQRSKQSEVLTAINASVNHGVLMYSLQSVTNYMNEENKTKVIPQEYIEALLSFIGYVVTIQSGGAMLLSAGIIVVLVSVMDNRLESQRKNVVKCMNMLDAILYQFSTSYPAFTSAKGLDILVRRIKDEVYECTGNEASSESLASDQMDVEPTSTSRVPHIEVGDIPVERILLLRQAMKFILHLMQSFGTADGMRNLIDTSLPNTILRIFESKRFGASIFGLAVNIMSTFIHNEPTSLSILQEASLPQSFLKVVLQDFPISAEVVSALPNAFGAICLNQAGLDAFKENLPIQKFMDVFTNSEHILTLLDSDVPHLVGGSLDELIRHHPTLKSDVFDAIGNMLNKVLLIGENQTAKTVEEDDNEEFYELFARKDSSDDINMSDGTVATSTSTVISEDKNIKKELKFTKYVDVVSKLLDGLFQNNSHAKEFSKTKSMETLLKYCTLNSIPYDFATSTNSSSLGYIFRILMDANHSGTISLLIKVFYDSISNIKEFLDYSGPGGYATSLVDISENDPTLTSKRKVIRNLVTLHFITKLVGDIFTTHLLSQTKAVSTAVQIFGGDNGQLFIGSYTKLHRVVVWENILLKLHVDPKWYNFQKGKKGDKEKVLPETTTVVSSGSHANLTSPTVRKRETSSSVVQETENADFKDYRVRNTQILKYLFTELPKQVSATIQALGKVMVGRRAIEASVRSTFQKVMANSSRSMVDHLIWPRIWADDGLAKYDYLKVLLSYFSVILMDDRNGTSFLLTGQVKSFVEVQGLDALLEMSSRLWGEYLVVIDVQPRPIEKCELIASSLELIFNVLQTFSNFKLLMDSPFTSALQKDKDKVTSDSAFEPHEHLVKMRSSILAKIKVFWYNPKLKFSSKGLIKSMIHLLCTILKADGEVKIVEVFTGPPRFINRLIPDEDKIQQLVDMGFPRAAAEVALLRCSNHVARAAEYLLLNPDVINTATIAATANENLNAAVANNPPQPENHASSERENVESAPPSEAVEDQVNARDSAGEQQDLNRVDEPMGDVQEVDRTVSPLASSETAQIGEDSSVVVKPSGDKGKLPAKESVVDSFSSIKSALDNERELIKKDLFRIAISLLDGSEDIVFEVKEILCLKDDISELVSFLLSEIQFVRSQTEINEKALSARLRLFALIVNDPKLERKVVVSSQHFITELLELVEASPLSDKPTTSLPSILLILEAFISLGDELRPVALDRKPSDYEEPERLERIEPLTYQKRLQVLKIINKLLENEDTENDTVFAMLRIVVRLTRDQEICKDFVKLDGLRLLFSQKRIGAFGAHPVLVKIILRHIIENKAMLQNLMEHEISVIMKDNRSKTLDLKGFIKSSAPLITRDPDCFVDATRSVCRLAMFEPWGLQTIAAKKEETSVIGEEASALEKMNLDANSLVTPPLKHTSTDTSEILASFFVNEILALKNPDISPVANLENDEDAIHLRRCFLLHCVAELVSCYTTFKSDILNITQRKGKNTPLHKGGKNSFFNHLLNDILPFGQHLSPLDLIALDVSQKKKYAESMAVEELLNGICSFSLDLANEKKHYPEVVEVRKAVFDAIAKSIKDALNSAGSTESKYDRFFSISDLCSKLLAVDEKPLIRRHSHSGDFEETVAIAKLMLEKNFVHLFTQLLNEVDIQHPNSQNLLNKILKPLEKLTKIAIRTGRPLEKKKDNKANTAEGLISDIDQDRVTDTLSHQAATQNAITDIYRNSALGMFSAPESGEDDNSDSSDSDDMDEDDYDEEFSDDEGEDEDGFEQESDVEDEMEIVVPSTYHNAHDNVVTTTDDEEDNEGDETGNVTGDEVNEMGWEDASSQSGDEVDERNENRIHHEEEASDEDRDEDEDPDDDDDEEEDSSEENDIAEIEFGDDVGGRIDQDMFMSIQPIGGRRSQFSRRGGNMRIPARHLASFEDFSNEIRGLQNYEIHLNADAHTAAASFQPFSGNDIRNYQIPTGGVPLPAFSAPNDSIISHPLLVNQSLPANNLQRSESRRRSPNRDILDLSAIEDIMGGNTMQILEQIFRGSIGAGFRGLSGTSMRIDRTDQGVMENFLSQTPPVAPTGVPSSPAIISNVSEAKKSLIYSLSILYTTESIAQEAKMMYGSLINEKALPILNAIVNALEPAAREEDEKRRERETAARKIRQAEEKKKAEELEEKKRLEEEKKRKEEEEAEKIRAEEARIAAEQAVVANNQPEDIVMEEAAAISTPMDTAESSAAAAPAERVIVMVDGNPVDITDFGIDKDFLEALPDEMRQEVLANHLREQRATQQTDIPDTISNDFLDALPPDIREEIIQNERAEASRREREAARLVERERAREEPAAPVVNHGVFGNQFETGLPGLWDTALPSPFSPMIMAEASALRNRISRSRQPNSRLGLPVISAAEDTGKKLHREAVQLVDRGALMSLLRLLFVPEPINKTLIQDLLVNVAENSRTRTELLSLLLSVLSEGCADLAAVDKKFSQLSKGKGKANVTPKKKNYINSASLNGSVPNLIELRCLETIHTLANSNSLVINWFLVGNETLSHNLNKTPKSSQKKNHGKGISAPVKSPVVFLLELLERPSFLKNSSIMGQLMSLLTTLLKPLSNNPLKNTVRKLVTGESTRITPSAENSAEIEEPALAEVSDTTAPEVEQSVNQTQSTGGAISEIKVSESLDASSNKEDLNKSEVTSPYIPSHCIRAVILVLTSSECTNKTFQHTLSVIQHLLSSKENEVVIIESLVTSVSELGTAILPDLKELSLVMETSSSNIEVRSALLGNFSKPSATQSKLLRVLKTLDFIHSKSSFLNLKMQVSPSNDKNNEINEKKKLEKEEEEKTLRKIYDGFKLYDVWVALGKGLEIINDKSNLLNVGTVLLPLIESFMVVSKPYVLGHRNVLLTTNVSKPDVMKIDPMKISNEQLFFSFTEEHKKILNTMVRNTPGLMNGSFSLLVQNPKVLEFDNKRTYFNQQLHKRPNREHYGTLQINVRRQYVFEDSYHQLQGRSGKEIKYGKLSVRFYDEEGVDAGGVTREWFSVLARQMFNPDYALFKPSAVDKITYQPNRASWINPDHLSYLKFVGRIIGKAIYDGRLLDCYFTRSFYKAILETNVDWKDMEAVDPEFHKSLDWMLNNDITDVLDLTFSCEMDDFGRTKVVDLKPNGSNVAVTEENKQEYIKLITELKLQIAIKDQLAAFLSGFQEIIPKDLIKIFNEQELELLISGLPDIDIDDWKNNTEYQNYTPTSPQIQWFWRVVRNFTQEERAKLIQFVTGTSKVPLEGFSDLQGSNGIQKFQIHKDYSSNTRLPSAHTCFNQIDLPEYESYEQLRTNLLTSINEGGTGFGFA</sequence>
<feature type="region of interest" description="Disordered" evidence="12">
    <location>
        <begin position="3475"/>
        <end position="3495"/>
    </location>
</feature>
<keyword evidence="9" id="KW-0539">Nucleus</keyword>
<feature type="transmembrane region" description="Helical" evidence="13">
    <location>
        <begin position="1079"/>
        <end position="1096"/>
    </location>
</feature>
<dbReference type="GO" id="GO:0005737">
    <property type="term" value="C:cytoplasm"/>
    <property type="evidence" value="ECO:0007669"/>
    <property type="project" value="TreeGrafter"/>
</dbReference>
<dbReference type="EC" id="2.3.2.26" evidence="4"/>
<dbReference type="InterPro" id="IPR050409">
    <property type="entry name" value="E3_ubiq-protein_ligase"/>
</dbReference>
<dbReference type="InterPro" id="IPR010309">
    <property type="entry name" value="E3_Ub_ligase_DUF908"/>
</dbReference>
<dbReference type="Pfam" id="PF06012">
    <property type="entry name" value="DUF908"/>
    <property type="match status" value="1"/>
</dbReference>
<evidence type="ECO:0000256" key="7">
    <source>
        <dbReference type="ARBA" id="ARBA00022786"/>
    </source>
</evidence>
<evidence type="ECO:0000259" key="15">
    <source>
        <dbReference type="PROSITE" id="PS50237"/>
    </source>
</evidence>
<evidence type="ECO:0000256" key="9">
    <source>
        <dbReference type="ARBA" id="ARBA00023242"/>
    </source>
</evidence>
<dbReference type="SUPFAM" id="SSF56204">
    <property type="entry name" value="Hect, E3 ligase catalytic domain"/>
    <property type="match status" value="1"/>
</dbReference>
<feature type="transmembrane region" description="Helical" evidence="13">
    <location>
        <begin position="918"/>
        <end position="944"/>
    </location>
</feature>
<keyword evidence="13" id="KW-0472">Membrane</keyword>
<feature type="compositionally biased region" description="Polar residues" evidence="12">
    <location>
        <begin position="691"/>
        <end position="703"/>
    </location>
</feature>
<dbReference type="Gene3D" id="3.30.2160.10">
    <property type="entry name" value="Hect, E3 ligase catalytic domain"/>
    <property type="match status" value="1"/>
</dbReference>
<dbReference type="SMART" id="SM00165">
    <property type="entry name" value="UBA"/>
    <property type="match status" value="1"/>
</dbReference>
<feature type="compositionally biased region" description="Basic and acidic residues" evidence="12">
    <location>
        <begin position="2681"/>
        <end position="2690"/>
    </location>
</feature>
<comment type="similarity">
    <text evidence="10">Belongs to the UPL family. TOM1/PTR1 subfamily.</text>
</comment>
<dbReference type="Gene3D" id="3.30.2410.10">
    <property type="entry name" value="Hect, E3 ligase catalytic domain"/>
    <property type="match status" value="1"/>
</dbReference>
<dbReference type="GO" id="GO:0051028">
    <property type="term" value="P:mRNA transport"/>
    <property type="evidence" value="ECO:0007669"/>
    <property type="project" value="UniProtKB-KW"/>
</dbReference>
<evidence type="ECO:0000256" key="11">
    <source>
        <dbReference type="PROSITE-ProRule" id="PRU00104"/>
    </source>
</evidence>
<evidence type="ECO:0000256" key="8">
    <source>
        <dbReference type="ARBA" id="ARBA00022816"/>
    </source>
</evidence>
<feature type="compositionally biased region" description="Polar residues" evidence="12">
    <location>
        <begin position="1480"/>
        <end position="1490"/>
    </location>
</feature>
<feature type="compositionally biased region" description="Acidic residues" evidence="12">
    <location>
        <begin position="2643"/>
        <end position="2653"/>
    </location>
</feature>
<feature type="region of interest" description="Disordered" evidence="12">
    <location>
        <begin position="2575"/>
        <end position="2731"/>
    </location>
</feature>
<keyword evidence="6" id="KW-0808">Transferase</keyword>
<feature type="region of interest" description="Disordered" evidence="12">
    <location>
        <begin position="2978"/>
        <end position="3026"/>
    </location>
</feature>
<keyword evidence="17" id="KW-1185">Reference proteome</keyword>
<dbReference type="InterPro" id="IPR000569">
    <property type="entry name" value="HECT_dom"/>
</dbReference>